<proteinExistence type="predicted"/>
<accession>W4RLP4</accession>
<dbReference type="Pfam" id="PF14062">
    <property type="entry name" value="DUF4253"/>
    <property type="match status" value="1"/>
</dbReference>
<protein>
    <submittedName>
        <fullName evidence="2">Cytosolic protein</fullName>
    </submittedName>
</protein>
<keyword evidence="3" id="KW-1185">Reference proteome</keyword>
<dbReference type="EMBL" id="BAUW01000009">
    <property type="protein sequence ID" value="GAE44479.1"/>
    <property type="molecule type" value="Genomic_DNA"/>
</dbReference>
<evidence type="ECO:0000259" key="1">
    <source>
        <dbReference type="Pfam" id="PF14062"/>
    </source>
</evidence>
<dbReference type="RefSeq" id="WP_023614736.1">
    <property type="nucleotide sequence ID" value="NZ_BAUW01000009.1"/>
</dbReference>
<dbReference type="AlphaFoldDB" id="W4RLP4"/>
<evidence type="ECO:0000313" key="3">
    <source>
        <dbReference type="Proteomes" id="UP000018949"/>
    </source>
</evidence>
<gene>
    <name evidence="2" type="ORF">JCM21738_1194</name>
</gene>
<feature type="domain" description="DUF4253" evidence="1">
    <location>
        <begin position="96"/>
        <end position="201"/>
    </location>
</feature>
<sequence>MKWKKLFGFGKSKEIEFEVEQSGISQEALAMVKRSINGKIHPFYKMDLYTEKPADIAGIYVEVKQEEADRLVLKLKEELKSINYLAFICDSDHQKIGIIPGSDQFDIIRVQQTNGDNYDISNERVISKLKEWYRRYPFIIIGADYDWVEANFEVFPEGKALRVFATEIYKFCPDIVEQGSGSINGLVEEMRETMKLILWWD</sequence>
<name>W4RLP4_9BACI</name>
<organism evidence="2 3">
    <name type="scientific">Mesobacillus boroniphilus JCM 21738</name>
    <dbReference type="NCBI Taxonomy" id="1294265"/>
    <lineage>
        <taxon>Bacteria</taxon>
        <taxon>Bacillati</taxon>
        <taxon>Bacillota</taxon>
        <taxon>Bacilli</taxon>
        <taxon>Bacillales</taxon>
        <taxon>Bacillaceae</taxon>
        <taxon>Mesobacillus</taxon>
    </lineage>
</organism>
<evidence type="ECO:0000313" key="2">
    <source>
        <dbReference type="EMBL" id="GAE44479.1"/>
    </source>
</evidence>
<dbReference type="Proteomes" id="UP000018949">
    <property type="component" value="Unassembled WGS sequence"/>
</dbReference>
<dbReference type="InterPro" id="IPR025349">
    <property type="entry name" value="DUF4253"/>
</dbReference>
<comment type="caution">
    <text evidence="2">The sequence shown here is derived from an EMBL/GenBank/DDBJ whole genome shotgun (WGS) entry which is preliminary data.</text>
</comment>
<dbReference type="eggNOG" id="ENOG5032SP8">
    <property type="taxonomic scope" value="Bacteria"/>
</dbReference>
<reference evidence="2 3" key="1">
    <citation type="submission" date="2013-12" db="EMBL/GenBank/DDBJ databases">
        <title>NBRP : Genome information of microbial organism related human and environment.</title>
        <authorList>
            <person name="Hattori M."/>
            <person name="Oshima K."/>
            <person name="Inaba H."/>
            <person name="Suda W."/>
            <person name="Sakamoto M."/>
            <person name="Iino T."/>
            <person name="Kitahara M."/>
            <person name="Oshida Y."/>
            <person name="Iida T."/>
            <person name="Kudo T."/>
            <person name="Itoh T."/>
            <person name="Ahmed I."/>
            <person name="Ohkuma M."/>
        </authorList>
    </citation>
    <scope>NUCLEOTIDE SEQUENCE [LARGE SCALE GENOMIC DNA]</scope>
    <source>
        <strain evidence="2 3">JCM 21738</strain>
    </source>
</reference>